<dbReference type="FunCoup" id="F0ZPG8">
    <property type="interactions" value="397"/>
</dbReference>
<evidence type="ECO:0000256" key="6">
    <source>
        <dbReference type="PROSITE-ProRule" id="PRU00024"/>
    </source>
</evidence>
<keyword evidence="4 6" id="KW-0863">Zinc-finger</keyword>
<organism evidence="10 11">
    <name type="scientific">Dictyostelium purpureum</name>
    <name type="common">Slime mold</name>
    <dbReference type="NCBI Taxonomy" id="5786"/>
    <lineage>
        <taxon>Eukaryota</taxon>
        <taxon>Amoebozoa</taxon>
        <taxon>Evosea</taxon>
        <taxon>Eumycetozoa</taxon>
        <taxon>Dictyostelia</taxon>
        <taxon>Dictyosteliales</taxon>
        <taxon>Dictyosteliaceae</taxon>
        <taxon>Dictyostelium</taxon>
    </lineage>
</organism>
<dbReference type="OMA" id="MENQHLP"/>
<proteinExistence type="predicted"/>
<dbReference type="PROSITE" id="PS00518">
    <property type="entry name" value="ZF_RING_1"/>
    <property type="match status" value="1"/>
</dbReference>
<dbReference type="AlphaFoldDB" id="F0ZPG8"/>
<dbReference type="PANTHER" id="PTHR46260">
    <property type="entry name" value="RING-TYPE DOMAIN-CONTAINING PROTEIN"/>
    <property type="match status" value="1"/>
</dbReference>
<feature type="region of interest" description="Disordered" evidence="7">
    <location>
        <begin position="361"/>
        <end position="391"/>
    </location>
</feature>
<dbReference type="InterPro" id="IPR001841">
    <property type="entry name" value="Znf_RING"/>
</dbReference>
<dbReference type="eggNOG" id="ENOG502RCZC">
    <property type="taxonomic scope" value="Eukaryota"/>
</dbReference>
<dbReference type="InterPro" id="IPR013083">
    <property type="entry name" value="Znf_RING/FYVE/PHD"/>
</dbReference>
<dbReference type="SUPFAM" id="SSF117281">
    <property type="entry name" value="Kelch motif"/>
    <property type="match status" value="1"/>
</dbReference>
<gene>
    <name evidence="10" type="ORF">DICPUDRAFT_98314</name>
</gene>
<keyword evidence="3" id="KW-0677">Repeat</keyword>
<sequence length="713" mass="81604">MCKLMKAIKCPVCVGIIKQPQKIKPCKHRVCLECIQSAIKHSLDPSATKCPVCVQIIKSFSLDEFLNDVVEEYISNLKSQHPCQFHPDETYSLLCLCNNTPVCKKCIVEQHSGHSMVDAEGSEEIKESIKKRVEAVKKDFKLDPEIFKEVLDSLAECKEKWEKSKLNGQLKTQMVYADFHKFLQIKEFGDKKNIDEANSIIKYEFDDFIKKTDQKKKDIELFAKLESSDIKKDIYGSILLVKSIQDIDTLINDGKKQISSFPEHANKLHFNQEILQKIKSLSKYLFVPYYCSCDSIETDCQCYQEYWNSPSFSNSQFGKELILLLNPPPLSLNTSLSSSSSSTNSYQPLSIAIYKSMLENTPRGPTSSAKPQEGLSPSDFKQPVQKEDKVNKKQDFIPNTIPKIRCLYFLCGMEDKLHLSRCIKYYPIRDEWAFMPPTKHKRACVTDATIVAKHYIYVFGGNDSLESYEKFNITTGRWENGGNIPSGGGSSMSAAYDGQDSIYLVGGVKFNVTSDRIDRCIINHGATGKEPTLQFQLVTKMKFPRYYCFTLVHDKQLFIIGGTNKTRDDSYFTVINNIEVLSFETKKTTMFVDYLDDHDNRVEGIAFDGVYIYIMTIEHFYTLNIHTKLKGKYLEYPPIENMRFGYSLIIGTDSNSDSVIYLIGDRGSNHYYYKIKENKWYTQQSRRPIASYFHGCGIEYEEIKNQGAVATGK</sequence>
<keyword evidence="1" id="KW-0880">Kelch repeat</keyword>
<dbReference type="InterPro" id="IPR051746">
    <property type="entry name" value="Kelch_domain_containing_8"/>
</dbReference>
<dbReference type="Gene3D" id="3.30.40.10">
    <property type="entry name" value="Zinc/RING finger domain, C3HC4 (zinc finger)"/>
    <property type="match status" value="1"/>
</dbReference>
<dbReference type="GeneID" id="10502206"/>
<dbReference type="PROSITE" id="PS50089">
    <property type="entry name" value="ZF_RING_2"/>
    <property type="match status" value="1"/>
</dbReference>
<dbReference type="PANTHER" id="PTHR46260:SF3">
    <property type="entry name" value="RING-TYPE DOMAIN-CONTAINING PROTEIN"/>
    <property type="match status" value="1"/>
</dbReference>
<reference evidence="11" key="1">
    <citation type="journal article" date="2011" name="Genome Biol.">
        <title>Comparative genomics of the social amoebae Dictyostelium discoideum and Dictyostelium purpureum.</title>
        <authorList>
            <consortium name="US DOE Joint Genome Institute (JGI-PGF)"/>
            <person name="Sucgang R."/>
            <person name="Kuo A."/>
            <person name="Tian X."/>
            <person name="Salerno W."/>
            <person name="Parikh A."/>
            <person name="Feasley C.L."/>
            <person name="Dalin E."/>
            <person name="Tu H."/>
            <person name="Huang E."/>
            <person name="Barry K."/>
            <person name="Lindquist E."/>
            <person name="Shapiro H."/>
            <person name="Bruce D."/>
            <person name="Schmutz J."/>
            <person name="Salamov A."/>
            <person name="Fey P."/>
            <person name="Gaudet P."/>
            <person name="Anjard C."/>
            <person name="Babu M.M."/>
            <person name="Basu S."/>
            <person name="Bushmanova Y."/>
            <person name="van der Wel H."/>
            <person name="Katoh-Kurasawa M."/>
            <person name="Dinh C."/>
            <person name="Coutinho P.M."/>
            <person name="Saito T."/>
            <person name="Elias M."/>
            <person name="Schaap P."/>
            <person name="Kay R.R."/>
            <person name="Henrissat B."/>
            <person name="Eichinger L."/>
            <person name="Rivero F."/>
            <person name="Putnam N.H."/>
            <person name="West C.M."/>
            <person name="Loomis W.F."/>
            <person name="Chisholm R.L."/>
            <person name="Shaulsky G."/>
            <person name="Strassmann J.E."/>
            <person name="Queller D.C."/>
            <person name="Kuspa A."/>
            <person name="Grigoriev I.V."/>
        </authorList>
    </citation>
    <scope>NUCLEOTIDE SEQUENCE [LARGE SCALE GENOMIC DNA]</scope>
    <source>
        <strain evidence="11">QSDP1</strain>
    </source>
</reference>
<dbReference type="Gene3D" id="3.30.160.60">
    <property type="entry name" value="Classic Zinc Finger"/>
    <property type="match status" value="1"/>
</dbReference>
<keyword evidence="5" id="KW-0862">Zinc</keyword>
<dbReference type="InterPro" id="IPR015915">
    <property type="entry name" value="Kelch-typ_b-propeller"/>
</dbReference>
<evidence type="ECO:0000256" key="7">
    <source>
        <dbReference type="SAM" id="MobiDB-lite"/>
    </source>
</evidence>
<dbReference type="InParanoid" id="F0ZPG8"/>
<dbReference type="Proteomes" id="UP000001064">
    <property type="component" value="Unassembled WGS sequence"/>
</dbReference>
<evidence type="ECO:0000313" key="10">
    <source>
        <dbReference type="EMBL" id="EGC34154.1"/>
    </source>
</evidence>
<feature type="domain" description="B box-type" evidence="9">
    <location>
        <begin position="78"/>
        <end position="119"/>
    </location>
</feature>
<dbReference type="InterPro" id="IPR000315">
    <property type="entry name" value="Znf_B-box"/>
</dbReference>
<evidence type="ECO:0000256" key="1">
    <source>
        <dbReference type="ARBA" id="ARBA00022441"/>
    </source>
</evidence>
<dbReference type="InterPro" id="IPR017907">
    <property type="entry name" value="Znf_RING_CS"/>
</dbReference>
<dbReference type="VEuPathDB" id="AmoebaDB:DICPUDRAFT_98314"/>
<keyword evidence="11" id="KW-1185">Reference proteome</keyword>
<evidence type="ECO:0008006" key="12">
    <source>
        <dbReference type="Google" id="ProtNLM"/>
    </source>
</evidence>
<dbReference type="SUPFAM" id="SSF57845">
    <property type="entry name" value="B-box zinc-binding domain"/>
    <property type="match status" value="1"/>
</dbReference>
<evidence type="ECO:0000256" key="5">
    <source>
        <dbReference type="ARBA" id="ARBA00022833"/>
    </source>
</evidence>
<evidence type="ECO:0000313" key="11">
    <source>
        <dbReference type="Proteomes" id="UP000001064"/>
    </source>
</evidence>
<protein>
    <recommendedName>
        <fullName evidence="12">RING-type domain-containing protein</fullName>
    </recommendedName>
</protein>
<dbReference type="OrthoDB" id="20542at2759"/>
<name>F0ZPG8_DICPU</name>
<keyword evidence="2" id="KW-0479">Metal-binding</keyword>
<dbReference type="Pfam" id="PF13923">
    <property type="entry name" value="zf-C3HC4_2"/>
    <property type="match status" value="1"/>
</dbReference>
<evidence type="ECO:0000259" key="9">
    <source>
        <dbReference type="PROSITE" id="PS50119"/>
    </source>
</evidence>
<dbReference type="PROSITE" id="PS50119">
    <property type="entry name" value="ZF_BBOX"/>
    <property type="match status" value="1"/>
</dbReference>
<dbReference type="EMBL" id="GL871109">
    <property type="protein sequence ID" value="EGC34154.1"/>
    <property type="molecule type" value="Genomic_DNA"/>
</dbReference>
<dbReference type="RefSeq" id="XP_003289308.1">
    <property type="nucleotide sequence ID" value="XM_003289260.1"/>
</dbReference>
<dbReference type="GO" id="GO:0008270">
    <property type="term" value="F:zinc ion binding"/>
    <property type="evidence" value="ECO:0007669"/>
    <property type="project" value="UniProtKB-KW"/>
</dbReference>
<evidence type="ECO:0000256" key="3">
    <source>
        <dbReference type="ARBA" id="ARBA00022737"/>
    </source>
</evidence>
<dbReference type="KEGG" id="dpp:DICPUDRAFT_98314"/>
<dbReference type="SUPFAM" id="SSF57850">
    <property type="entry name" value="RING/U-box"/>
    <property type="match status" value="1"/>
</dbReference>
<evidence type="ECO:0000259" key="8">
    <source>
        <dbReference type="PROSITE" id="PS50089"/>
    </source>
</evidence>
<evidence type="ECO:0000256" key="2">
    <source>
        <dbReference type="ARBA" id="ARBA00022723"/>
    </source>
</evidence>
<feature type="domain" description="RING-type" evidence="8">
    <location>
        <begin position="10"/>
        <end position="53"/>
    </location>
</feature>
<dbReference type="Gene3D" id="2.120.10.80">
    <property type="entry name" value="Kelch-type beta propeller"/>
    <property type="match status" value="1"/>
</dbReference>
<evidence type="ECO:0000256" key="4">
    <source>
        <dbReference type="ARBA" id="ARBA00022771"/>
    </source>
</evidence>
<accession>F0ZPG8</accession>